<evidence type="ECO:0000256" key="4">
    <source>
        <dbReference type="ARBA" id="ARBA00022723"/>
    </source>
</evidence>
<dbReference type="GO" id="GO:0016779">
    <property type="term" value="F:nucleotidyltransferase activity"/>
    <property type="evidence" value="ECO:0007669"/>
    <property type="project" value="UniProtKB-KW"/>
</dbReference>
<dbReference type="Gene3D" id="3.30.460.10">
    <property type="entry name" value="Beta Polymerase, domain 2"/>
    <property type="match status" value="1"/>
</dbReference>
<evidence type="ECO:0000256" key="6">
    <source>
        <dbReference type="ARBA" id="ARBA00022840"/>
    </source>
</evidence>
<evidence type="ECO:0000259" key="8">
    <source>
        <dbReference type="Pfam" id="PF18765"/>
    </source>
</evidence>
<dbReference type="InterPro" id="IPR043519">
    <property type="entry name" value="NT_sf"/>
</dbReference>
<evidence type="ECO:0000256" key="7">
    <source>
        <dbReference type="ARBA" id="ARBA00022842"/>
    </source>
</evidence>
<keyword evidence="7" id="KW-0460">Magnesium</keyword>
<dbReference type="AlphaFoldDB" id="A0A9W6FXY7"/>
<evidence type="ECO:0000256" key="1">
    <source>
        <dbReference type="ARBA" id="ARBA00001946"/>
    </source>
</evidence>
<accession>A0A9W6FXY7</accession>
<comment type="caution">
    <text evidence="9">The sequence shown here is derived from an EMBL/GenBank/DDBJ whole genome shotgun (WGS) entry which is preliminary data.</text>
</comment>
<evidence type="ECO:0000313" key="9">
    <source>
        <dbReference type="EMBL" id="GLI36857.1"/>
    </source>
</evidence>
<keyword evidence="2" id="KW-0808">Transferase</keyword>
<proteinExistence type="predicted"/>
<protein>
    <submittedName>
        <fullName evidence="9">DNA polymerase subunit beta</fullName>
    </submittedName>
</protein>
<dbReference type="InterPro" id="IPR052038">
    <property type="entry name" value="Type-VII_TA_antitoxin"/>
</dbReference>
<evidence type="ECO:0000313" key="10">
    <source>
        <dbReference type="Proteomes" id="UP001144352"/>
    </source>
</evidence>
<dbReference type="InterPro" id="IPR041633">
    <property type="entry name" value="Polbeta"/>
</dbReference>
<organism evidence="9 10">
    <name type="scientific">Geobacter hydrogenophilus</name>
    <dbReference type="NCBI Taxonomy" id="40983"/>
    <lineage>
        <taxon>Bacteria</taxon>
        <taxon>Pseudomonadati</taxon>
        <taxon>Thermodesulfobacteriota</taxon>
        <taxon>Desulfuromonadia</taxon>
        <taxon>Geobacterales</taxon>
        <taxon>Geobacteraceae</taxon>
        <taxon>Geobacter</taxon>
    </lineage>
</organism>
<keyword evidence="5" id="KW-0547">Nucleotide-binding</keyword>
<keyword evidence="4" id="KW-0479">Metal-binding</keyword>
<reference evidence="9" key="1">
    <citation type="submission" date="2022-12" db="EMBL/GenBank/DDBJ databases">
        <title>Reference genome sequencing for broad-spectrum identification of bacterial and archaeal isolates by mass spectrometry.</title>
        <authorList>
            <person name="Sekiguchi Y."/>
            <person name="Tourlousse D.M."/>
        </authorList>
    </citation>
    <scope>NUCLEOTIDE SEQUENCE</scope>
    <source>
        <strain evidence="9">H2</strain>
    </source>
</reference>
<keyword evidence="6" id="KW-0067">ATP-binding</keyword>
<dbReference type="GO" id="GO:0005524">
    <property type="term" value="F:ATP binding"/>
    <property type="evidence" value="ECO:0007669"/>
    <property type="project" value="UniProtKB-KW"/>
</dbReference>
<dbReference type="GO" id="GO:0046872">
    <property type="term" value="F:metal ion binding"/>
    <property type="evidence" value="ECO:0007669"/>
    <property type="project" value="UniProtKB-KW"/>
</dbReference>
<comment type="cofactor">
    <cofactor evidence="1">
        <name>Mg(2+)</name>
        <dbReference type="ChEBI" id="CHEBI:18420"/>
    </cofactor>
</comment>
<dbReference type="SUPFAM" id="SSF81301">
    <property type="entry name" value="Nucleotidyltransferase"/>
    <property type="match status" value="1"/>
</dbReference>
<evidence type="ECO:0000256" key="2">
    <source>
        <dbReference type="ARBA" id="ARBA00022679"/>
    </source>
</evidence>
<keyword evidence="3" id="KW-0548">Nucleotidyltransferase</keyword>
<dbReference type="Proteomes" id="UP001144352">
    <property type="component" value="Unassembled WGS sequence"/>
</dbReference>
<evidence type="ECO:0000256" key="5">
    <source>
        <dbReference type="ARBA" id="ARBA00022741"/>
    </source>
</evidence>
<evidence type="ECO:0000256" key="3">
    <source>
        <dbReference type="ARBA" id="ARBA00022695"/>
    </source>
</evidence>
<dbReference type="PANTHER" id="PTHR33571:SF14">
    <property type="entry name" value="PROTEIN ADENYLYLTRANSFERASE MJ0435-RELATED"/>
    <property type="match status" value="1"/>
</dbReference>
<gene>
    <name evidence="9" type="ORF">GHYDROH2_03580</name>
</gene>
<dbReference type="CDD" id="cd05403">
    <property type="entry name" value="NT_KNTase_like"/>
    <property type="match status" value="1"/>
</dbReference>
<feature type="domain" description="Polymerase beta nucleotidyltransferase" evidence="8">
    <location>
        <begin position="16"/>
        <end position="90"/>
    </location>
</feature>
<sequence length="97" mass="11016">MIDRDEALAVLKSFKDEFAERYGISALGIFGSVARAQATGTSDVDVVVKMRDPNLFTLVHVKETLEEALHEPVDIVHYREQMNCFLKSRIDRDAIYV</sequence>
<dbReference type="RefSeq" id="WP_214187825.1">
    <property type="nucleotide sequence ID" value="NZ_BSDS01000001.1"/>
</dbReference>
<dbReference type="PANTHER" id="PTHR33571">
    <property type="entry name" value="SSL8005 PROTEIN"/>
    <property type="match status" value="1"/>
</dbReference>
<name>A0A9W6FXY7_9BACT</name>
<dbReference type="Pfam" id="PF18765">
    <property type="entry name" value="Polbeta"/>
    <property type="match status" value="1"/>
</dbReference>
<dbReference type="EMBL" id="BSDS01000001">
    <property type="protein sequence ID" value="GLI36857.1"/>
    <property type="molecule type" value="Genomic_DNA"/>
</dbReference>
<keyword evidence="10" id="KW-1185">Reference proteome</keyword>